<protein>
    <submittedName>
        <fullName evidence="3">Conserved putative membrane protein</fullName>
    </submittedName>
</protein>
<keyword evidence="2" id="KW-1133">Transmembrane helix</keyword>
<dbReference type="RefSeq" id="WP_059060976.1">
    <property type="nucleotide sequence ID" value="NZ_LN879502.1"/>
</dbReference>
<dbReference type="EMBL" id="LN879502">
    <property type="protein sequence ID" value="CUI16861.1"/>
    <property type="molecule type" value="Genomic_DNA"/>
</dbReference>
<reference evidence="4" key="1">
    <citation type="submission" date="2015-09" db="EMBL/GenBank/DDBJ databases">
        <authorList>
            <person name="Bertelli C."/>
        </authorList>
    </citation>
    <scope>NUCLEOTIDE SEQUENCE [LARGE SCALE GENOMIC DNA]</scope>
    <source>
        <strain evidence="4">KNic</strain>
    </source>
</reference>
<evidence type="ECO:0000256" key="1">
    <source>
        <dbReference type="SAM" id="MobiDB-lite"/>
    </source>
</evidence>
<feature type="transmembrane region" description="Helical" evidence="2">
    <location>
        <begin position="60"/>
        <end position="80"/>
    </location>
</feature>
<dbReference type="KEGG" id="pnl:PNK_1244"/>
<feature type="region of interest" description="Disordered" evidence="1">
    <location>
        <begin position="1"/>
        <end position="21"/>
    </location>
</feature>
<dbReference type="Proteomes" id="UP000069902">
    <property type="component" value="Chromosome cPNK"/>
</dbReference>
<accession>A0A0U5JCN7</accession>
<evidence type="ECO:0000313" key="3">
    <source>
        <dbReference type="EMBL" id="CUI16861.1"/>
    </source>
</evidence>
<gene>
    <name evidence="3" type="ORF">PNK_1244</name>
</gene>
<dbReference type="PATRIC" id="fig|389348.3.peg.1380"/>
<sequence length="400" mass="44547">MINPSANPVHNHFKPGIGENAPDMQGNSSLPILREWGVQHKVNKHEGIGLLAHLVRKVGLIASLVLAIPIGLILGAYNLAASIREKYIIRYKPTHVLPAIREMKQKEETDKLDTMKQVLSDPRFGGLAELTAADGAKELVKELAVRLQDPAIAQNKRVRLILRELSRQDAFDPAWIEVLKDPAVIESLMPESGAAPEDAFTVVIEERYPERLGDVAVLDWAKINAKIEKDSVPQDAIEKEVVRFEKSLKELLDILKQPSNPSTANPQFIQAFRRTLNSPVYQALKEDVSNPSIQLLHRFASDMWNKAPSMDAYQAVGTSVLNQMGEQARAQPLNGGQIAERLEHSHSLMETLHYSAHGLGVVAYSLTHPVQTLGALASEGERRVIFQECSIWTFMIHMER</sequence>
<dbReference type="InParanoid" id="A0A0U5JCN7"/>
<keyword evidence="2" id="KW-0472">Membrane</keyword>
<dbReference type="AlphaFoldDB" id="A0A0U5JCN7"/>
<keyword evidence="4" id="KW-1185">Reference proteome</keyword>
<name>A0A0U5JCN7_9BACT</name>
<organism evidence="3 4">
    <name type="scientific">Candidatus Protochlamydia naegleriophila</name>
    <dbReference type="NCBI Taxonomy" id="389348"/>
    <lineage>
        <taxon>Bacteria</taxon>
        <taxon>Pseudomonadati</taxon>
        <taxon>Chlamydiota</taxon>
        <taxon>Chlamydiia</taxon>
        <taxon>Parachlamydiales</taxon>
        <taxon>Parachlamydiaceae</taxon>
        <taxon>Candidatus Protochlamydia</taxon>
    </lineage>
</organism>
<proteinExistence type="predicted"/>
<keyword evidence="2" id="KW-0812">Transmembrane</keyword>
<evidence type="ECO:0000256" key="2">
    <source>
        <dbReference type="SAM" id="Phobius"/>
    </source>
</evidence>
<evidence type="ECO:0000313" key="4">
    <source>
        <dbReference type="Proteomes" id="UP000069902"/>
    </source>
</evidence>